<dbReference type="EMBL" id="CP017141">
    <property type="protein sequence ID" value="AOM79502.1"/>
    <property type="molecule type" value="Genomic_DNA"/>
</dbReference>
<dbReference type="OrthoDB" id="1421255at2"/>
<evidence type="ECO:0000313" key="2">
    <source>
        <dbReference type="EMBL" id="AOM79502.1"/>
    </source>
</evidence>
<feature type="transmembrane region" description="Helical" evidence="1">
    <location>
        <begin position="36"/>
        <end position="56"/>
    </location>
</feature>
<keyword evidence="1" id="KW-0472">Membrane</keyword>
<keyword evidence="1" id="KW-1133">Transmembrane helix</keyword>
<evidence type="ECO:0008006" key="4">
    <source>
        <dbReference type="Google" id="ProtNLM"/>
    </source>
</evidence>
<dbReference type="InterPro" id="IPR025519">
    <property type="entry name" value="DUF4407"/>
</dbReference>
<reference evidence="2 3" key="1">
    <citation type="submission" date="2016-08" db="EMBL/GenBank/DDBJ databases">
        <authorList>
            <person name="Seilhamer J.J."/>
        </authorList>
    </citation>
    <scope>NUCLEOTIDE SEQUENCE [LARGE SCALE GENOMIC DNA]</scope>
    <source>
        <strain evidence="2 3">DX4</strain>
    </source>
</reference>
<accession>A0A1D7QLE9</accession>
<feature type="transmembrane region" description="Helical" evidence="1">
    <location>
        <begin position="278"/>
        <end position="300"/>
    </location>
</feature>
<gene>
    <name evidence="2" type="ORF">BFS30_21470</name>
</gene>
<feature type="transmembrane region" description="Helical" evidence="1">
    <location>
        <begin position="7"/>
        <end position="24"/>
    </location>
</feature>
<dbReference type="Proteomes" id="UP000094313">
    <property type="component" value="Chromosome"/>
</dbReference>
<feature type="transmembrane region" description="Helical" evidence="1">
    <location>
        <begin position="100"/>
        <end position="119"/>
    </location>
</feature>
<feature type="transmembrane region" description="Helical" evidence="1">
    <location>
        <begin position="68"/>
        <end position="88"/>
    </location>
</feature>
<dbReference type="Pfam" id="PF14362">
    <property type="entry name" value="DUF4407"/>
    <property type="match status" value="1"/>
</dbReference>
<keyword evidence="3" id="KW-1185">Reference proteome</keyword>
<evidence type="ECO:0000256" key="1">
    <source>
        <dbReference type="SAM" id="Phobius"/>
    </source>
</evidence>
<keyword evidence="1" id="KW-0812">Transmembrane</keyword>
<evidence type="ECO:0000313" key="3">
    <source>
        <dbReference type="Proteomes" id="UP000094313"/>
    </source>
</evidence>
<proteinExistence type="predicted"/>
<name>A0A1D7QLE9_9SPHI</name>
<sequence length="328" mass="37357">MRKFQNWWIKFSCFLTGYNFYILSNCSEVSTRKVKKYTAALLIVSTVWAFVGYCFCDRYMKLGPTGSIFGAIIAVLIIIQIERQILLADKTNRWLKVTRIGLAILMAVIGSLIVDQIIFKDDIDKAKIKSNQEQVEALLPARTKQITEQITQLNASIATKELERKELLDDISRNPNQQIVETSSSQVPVTKITTDSSKTTTTSTALKTTISRNIKVVPNPKINQLQPIDDQLKVLADQKMIKETMQLGLKTLLEKEVDSKVGFLDELQIMFSILNESFIAAIVYVIWLLFLLLLELLILIGKSNEDDSDYDKTIQKQMAIHFRKIELL</sequence>
<organism evidence="2 3">
    <name type="scientific">Pedobacter steynii</name>
    <dbReference type="NCBI Taxonomy" id="430522"/>
    <lineage>
        <taxon>Bacteria</taxon>
        <taxon>Pseudomonadati</taxon>
        <taxon>Bacteroidota</taxon>
        <taxon>Sphingobacteriia</taxon>
        <taxon>Sphingobacteriales</taxon>
        <taxon>Sphingobacteriaceae</taxon>
        <taxon>Pedobacter</taxon>
    </lineage>
</organism>
<protein>
    <recommendedName>
        <fullName evidence="4">DUF4407 domain-containing protein</fullName>
    </recommendedName>
</protein>
<dbReference type="AlphaFoldDB" id="A0A1D7QLE9"/>
<dbReference type="RefSeq" id="WP_069381164.1">
    <property type="nucleotide sequence ID" value="NZ_CP017141.1"/>
</dbReference>
<dbReference type="KEGG" id="psty:BFS30_21470"/>